<proteinExistence type="predicted"/>
<keyword evidence="2 3" id="KW-0175">Coiled coil</keyword>
<dbReference type="InterPro" id="IPR050465">
    <property type="entry name" value="UPF0194_transport"/>
</dbReference>
<dbReference type="GO" id="GO:0030313">
    <property type="term" value="C:cell envelope"/>
    <property type="evidence" value="ECO:0007669"/>
    <property type="project" value="UniProtKB-SubCell"/>
</dbReference>
<dbReference type="OrthoDB" id="6309232at2"/>
<gene>
    <name evidence="5" type="ORF">BW686_15075</name>
</gene>
<protein>
    <submittedName>
        <fullName evidence="5">RND transporter</fullName>
    </submittedName>
</protein>
<dbReference type="RefSeq" id="WP_084918139.1">
    <property type="nucleotide sequence ID" value="NZ_MTSA01000011.1"/>
</dbReference>
<comment type="subcellular location">
    <subcellularLocation>
        <location evidence="1">Cell envelope</location>
    </subcellularLocation>
</comment>
<dbReference type="Pfam" id="PF26002">
    <property type="entry name" value="Beta-barrel_AprE"/>
    <property type="match status" value="1"/>
</dbReference>
<dbReference type="Proteomes" id="UP000195128">
    <property type="component" value="Unassembled WGS sequence"/>
</dbReference>
<dbReference type="InterPro" id="IPR058982">
    <property type="entry name" value="Beta-barrel_AprE"/>
</dbReference>
<dbReference type="PANTHER" id="PTHR32347">
    <property type="entry name" value="EFFLUX SYSTEM COMPONENT YKNX-RELATED"/>
    <property type="match status" value="1"/>
</dbReference>
<evidence type="ECO:0000313" key="5">
    <source>
        <dbReference type="EMBL" id="OUM06427.1"/>
    </source>
</evidence>
<name>A0A244EPL5_PSESX</name>
<evidence type="ECO:0000256" key="3">
    <source>
        <dbReference type="SAM" id="Coils"/>
    </source>
</evidence>
<feature type="domain" description="AprE-like beta-barrel" evidence="4">
    <location>
        <begin position="277"/>
        <end position="359"/>
    </location>
</feature>
<evidence type="ECO:0000313" key="6">
    <source>
        <dbReference type="Proteomes" id="UP000195128"/>
    </source>
</evidence>
<evidence type="ECO:0000256" key="1">
    <source>
        <dbReference type="ARBA" id="ARBA00004196"/>
    </source>
</evidence>
<dbReference type="AlphaFoldDB" id="A0A244EPL5"/>
<organism evidence="5 6">
    <name type="scientific">Pseudomonas syringae</name>
    <dbReference type="NCBI Taxonomy" id="317"/>
    <lineage>
        <taxon>Bacteria</taxon>
        <taxon>Pseudomonadati</taxon>
        <taxon>Pseudomonadota</taxon>
        <taxon>Gammaproteobacteria</taxon>
        <taxon>Pseudomonadales</taxon>
        <taxon>Pseudomonadaceae</taxon>
        <taxon>Pseudomonas</taxon>
    </lineage>
</organism>
<accession>A0A244EPL5</accession>
<dbReference type="Gene3D" id="2.40.50.100">
    <property type="match status" value="1"/>
</dbReference>
<dbReference type="SUPFAM" id="SSF111369">
    <property type="entry name" value="HlyD-like secretion proteins"/>
    <property type="match status" value="1"/>
</dbReference>
<dbReference type="Gene3D" id="2.40.30.170">
    <property type="match status" value="1"/>
</dbReference>
<sequence length="426" mass="46752">MTERLKPFRRSKRLWLTCALLVLAGATAIIFLRPSPALPADATWVRIDYQTLENRLGLVGRIESAAQQTLSAPFEGVVQSVTVTEGQRIARGQTLLTLDTTLLDIQLRSALSDELKAQRAVRELQGWANSQEVARAKRTLSTTQFTLSDIERKQKETQALFARGIVPRMEVDTLDQQLQTLRLDLAAARSELSETLKKGEGEYRQIAEMELANAQSRYQSLLALKEQRELKAPFSGVVIRPRTAQESNATLASVQKGMRVNQGMSLFELVNLEEFQVAARVEESDVHQLSEGMPVEITGDGFNGLVLQGQIRSVGARGINTETQAGGASYEVTVSVLGLQAEQQKQLRLGMSAKLEIVTYRRENALVVPADAISRNGQGEATVTYRPDPADNARPRVITTGHATPDGVEVFGLEPGYIETGTVAAR</sequence>
<evidence type="ECO:0000259" key="4">
    <source>
        <dbReference type="Pfam" id="PF26002"/>
    </source>
</evidence>
<evidence type="ECO:0000256" key="2">
    <source>
        <dbReference type="ARBA" id="ARBA00023054"/>
    </source>
</evidence>
<feature type="coiled-coil region" evidence="3">
    <location>
        <begin position="171"/>
        <end position="224"/>
    </location>
</feature>
<dbReference type="PRINTS" id="PR01490">
    <property type="entry name" value="RTXTOXIND"/>
</dbReference>
<reference evidence="5 6" key="1">
    <citation type="submission" date="2017-01" db="EMBL/GenBank/DDBJ databases">
        <authorList>
            <person name="Mah S.A."/>
            <person name="Swanson W.J."/>
            <person name="Moy G.W."/>
            <person name="Vacquier V.D."/>
        </authorList>
    </citation>
    <scope>NUCLEOTIDE SEQUENCE [LARGE SCALE GENOMIC DNA]</scope>
    <source>
        <strain evidence="5">PDD-32b-74</strain>
    </source>
</reference>
<comment type="caution">
    <text evidence="5">The sequence shown here is derived from an EMBL/GenBank/DDBJ whole genome shotgun (WGS) entry which is preliminary data.</text>
</comment>
<dbReference type="EMBL" id="MTSA01000011">
    <property type="protein sequence ID" value="OUM06427.1"/>
    <property type="molecule type" value="Genomic_DNA"/>
</dbReference>